<dbReference type="Gene3D" id="3.90.1590.10">
    <property type="entry name" value="glutathione-dependent formaldehyde- activating enzyme (gfa)"/>
    <property type="match status" value="1"/>
</dbReference>
<dbReference type="OrthoDB" id="9807246at2"/>
<dbReference type="InterPro" id="IPR006913">
    <property type="entry name" value="CENP-V/GFA"/>
</dbReference>
<dbReference type="GO" id="GO:0016846">
    <property type="term" value="F:carbon-sulfur lyase activity"/>
    <property type="evidence" value="ECO:0007669"/>
    <property type="project" value="InterPro"/>
</dbReference>
<evidence type="ECO:0000313" key="7">
    <source>
        <dbReference type="Proteomes" id="UP000199283"/>
    </source>
</evidence>
<proteinExistence type="inferred from homology"/>
<evidence type="ECO:0000313" key="6">
    <source>
        <dbReference type="EMBL" id="SEK24122.1"/>
    </source>
</evidence>
<dbReference type="PANTHER" id="PTHR33337:SF40">
    <property type="entry name" value="CENP-V_GFA DOMAIN-CONTAINING PROTEIN-RELATED"/>
    <property type="match status" value="1"/>
</dbReference>
<dbReference type="InterPro" id="IPR011057">
    <property type="entry name" value="Mss4-like_sf"/>
</dbReference>
<name>A0A1H7FI49_9RHOB</name>
<evidence type="ECO:0000259" key="5">
    <source>
        <dbReference type="PROSITE" id="PS51891"/>
    </source>
</evidence>
<organism evidence="6 7">
    <name type="scientific">Jannaschia helgolandensis</name>
    <dbReference type="NCBI Taxonomy" id="188906"/>
    <lineage>
        <taxon>Bacteria</taxon>
        <taxon>Pseudomonadati</taxon>
        <taxon>Pseudomonadota</taxon>
        <taxon>Alphaproteobacteria</taxon>
        <taxon>Rhodobacterales</taxon>
        <taxon>Roseobacteraceae</taxon>
        <taxon>Jannaschia</taxon>
    </lineage>
</organism>
<dbReference type="STRING" id="188906.SAMN04488526_0080"/>
<comment type="similarity">
    <text evidence="1">Belongs to the Gfa family.</text>
</comment>
<dbReference type="RefSeq" id="WP_092758722.1">
    <property type="nucleotide sequence ID" value="NZ_FNZQ01000001.1"/>
</dbReference>
<dbReference type="PANTHER" id="PTHR33337">
    <property type="entry name" value="GFA DOMAIN-CONTAINING PROTEIN"/>
    <property type="match status" value="1"/>
</dbReference>
<dbReference type="AlphaFoldDB" id="A0A1H7FI49"/>
<keyword evidence="3" id="KW-0862">Zinc</keyword>
<gene>
    <name evidence="6" type="ORF">SAMN04488526_0080</name>
</gene>
<accession>A0A1H7FI49</accession>
<dbReference type="Pfam" id="PF04828">
    <property type="entry name" value="GFA"/>
    <property type="match status" value="1"/>
</dbReference>
<dbReference type="GO" id="GO:0046872">
    <property type="term" value="F:metal ion binding"/>
    <property type="evidence" value="ECO:0007669"/>
    <property type="project" value="UniProtKB-KW"/>
</dbReference>
<dbReference type="SUPFAM" id="SSF51316">
    <property type="entry name" value="Mss4-like"/>
    <property type="match status" value="1"/>
</dbReference>
<feature type="domain" description="CENP-V/GFA" evidence="5">
    <location>
        <begin position="3"/>
        <end position="108"/>
    </location>
</feature>
<evidence type="ECO:0000256" key="1">
    <source>
        <dbReference type="ARBA" id="ARBA00005495"/>
    </source>
</evidence>
<evidence type="ECO:0000256" key="2">
    <source>
        <dbReference type="ARBA" id="ARBA00022723"/>
    </source>
</evidence>
<evidence type="ECO:0000256" key="3">
    <source>
        <dbReference type="ARBA" id="ARBA00022833"/>
    </source>
</evidence>
<dbReference type="PROSITE" id="PS51891">
    <property type="entry name" value="CENP_V_GFA"/>
    <property type="match status" value="1"/>
</dbReference>
<protein>
    <submittedName>
        <fullName evidence="6">Uncharacterized conserved protein</fullName>
    </submittedName>
</protein>
<keyword evidence="4" id="KW-0456">Lyase</keyword>
<evidence type="ECO:0000256" key="4">
    <source>
        <dbReference type="ARBA" id="ARBA00023239"/>
    </source>
</evidence>
<dbReference type="EMBL" id="FNZQ01000001">
    <property type="protein sequence ID" value="SEK24122.1"/>
    <property type="molecule type" value="Genomic_DNA"/>
</dbReference>
<keyword evidence="7" id="KW-1185">Reference proteome</keyword>
<sequence>MDAQGGCLCGNIRYKAENQPVRVTICHCRFCQRATGGAYLVEPVFEAQDFQVNKGSPKRYVHISEGSGKKVFIHFCDNCGTKLFLTFQRFENFVGVYGGTFDDPNWFELTPENTKQIFLGVAQRGTVIPPHVNTYLEHASERDGTPVAPKVFDAPYIIGNC</sequence>
<dbReference type="Proteomes" id="UP000199283">
    <property type="component" value="Unassembled WGS sequence"/>
</dbReference>
<reference evidence="6 7" key="1">
    <citation type="submission" date="2016-10" db="EMBL/GenBank/DDBJ databases">
        <authorList>
            <person name="de Groot N.N."/>
        </authorList>
    </citation>
    <scope>NUCLEOTIDE SEQUENCE [LARGE SCALE GENOMIC DNA]</scope>
    <source>
        <strain evidence="6 7">DSM 14858</strain>
    </source>
</reference>
<keyword evidence="2" id="KW-0479">Metal-binding</keyword>